<proteinExistence type="predicted"/>
<gene>
    <name evidence="2" type="ORF">VTK73DRAFT_6089</name>
</gene>
<feature type="compositionally biased region" description="Acidic residues" evidence="1">
    <location>
        <begin position="232"/>
        <end position="242"/>
    </location>
</feature>
<comment type="caution">
    <text evidence="2">The sequence shown here is derived from an EMBL/GenBank/DDBJ whole genome shotgun (WGS) entry which is preliminary data.</text>
</comment>
<evidence type="ECO:0000313" key="3">
    <source>
        <dbReference type="Proteomes" id="UP001586593"/>
    </source>
</evidence>
<protein>
    <submittedName>
        <fullName evidence="2">Uncharacterized protein</fullName>
    </submittedName>
</protein>
<feature type="region of interest" description="Disordered" evidence="1">
    <location>
        <begin position="1"/>
        <end position="22"/>
    </location>
</feature>
<evidence type="ECO:0000313" key="2">
    <source>
        <dbReference type="EMBL" id="KAL1864178.1"/>
    </source>
</evidence>
<accession>A0ABR3WKS7</accession>
<dbReference type="EMBL" id="JAZHXJ010000342">
    <property type="protein sequence ID" value="KAL1864178.1"/>
    <property type="molecule type" value="Genomic_DNA"/>
</dbReference>
<name>A0ABR3WKS7_9PEZI</name>
<feature type="region of interest" description="Disordered" evidence="1">
    <location>
        <begin position="198"/>
        <end position="242"/>
    </location>
</feature>
<keyword evidence="3" id="KW-1185">Reference proteome</keyword>
<feature type="compositionally biased region" description="Basic and acidic residues" evidence="1">
    <location>
        <begin position="204"/>
        <end position="231"/>
    </location>
</feature>
<evidence type="ECO:0000256" key="1">
    <source>
        <dbReference type="SAM" id="MobiDB-lite"/>
    </source>
</evidence>
<dbReference type="Proteomes" id="UP001586593">
    <property type="component" value="Unassembled WGS sequence"/>
</dbReference>
<organism evidence="2 3">
    <name type="scientific">Phialemonium thermophilum</name>
    <dbReference type="NCBI Taxonomy" id="223376"/>
    <lineage>
        <taxon>Eukaryota</taxon>
        <taxon>Fungi</taxon>
        <taxon>Dikarya</taxon>
        <taxon>Ascomycota</taxon>
        <taxon>Pezizomycotina</taxon>
        <taxon>Sordariomycetes</taxon>
        <taxon>Sordariomycetidae</taxon>
        <taxon>Cephalothecales</taxon>
        <taxon>Cephalothecaceae</taxon>
        <taxon>Phialemonium</taxon>
    </lineage>
</organism>
<sequence length="242" mass="26247">MLPSSDTSTPLSDMENVETQSSPVAWHEAGASDGGCVSAFFLEVPSFPLDAKPAVVRDVLSRTLPAAVEFVAVLASHEDGDEVAAKEPDEKGGVLTVLLAHPSTAAVRWSAVDAALWRFQPGLVLRVARSSATESSVPGSSWRSEKEARLWTPVARGDAVWLCSRDGWLRAWGWGSFDQDVLDELWVGFCCRSGWDSAGEEEAREGGEEERDKNVGDRISENADEKKKPGEAGDDEEEDKAW</sequence>
<reference evidence="2 3" key="1">
    <citation type="journal article" date="2024" name="Commun. Biol.">
        <title>Comparative genomic analysis of thermophilic fungi reveals convergent evolutionary adaptations and gene losses.</title>
        <authorList>
            <person name="Steindorff A.S."/>
            <person name="Aguilar-Pontes M.V."/>
            <person name="Robinson A.J."/>
            <person name="Andreopoulos B."/>
            <person name="LaButti K."/>
            <person name="Kuo A."/>
            <person name="Mondo S."/>
            <person name="Riley R."/>
            <person name="Otillar R."/>
            <person name="Haridas S."/>
            <person name="Lipzen A."/>
            <person name="Grimwood J."/>
            <person name="Schmutz J."/>
            <person name="Clum A."/>
            <person name="Reid I.D."/>
            <person name="Moisan M.C."/>
            <person name="Butler G."/>
            <person name="Nguyen T.T.M."/>
            <person name="Dewar K."/>
            <person name="Conant G."/>
            <person name="Drula E."/>
            <person name="Henrissat B."/>
            <person name="Hansel C."/>
            <person name="Singer S."/>
            <person name="Hutchinson M.I."/>
            <person name="de Vries R.P."/>
            <person name="Natvig D.O."/>
            <person name="Powell A.J."/>
            <person name="Tsang A."/>
            <person name="Grigoriev I.V."/>
        </authorList>
    </citation>
    <scope>NUCLEOTIDE SEQUENCE [LARGE SCALE GENOMIC DNA]</scope>
    <source>
        <strain evidence="2 3">ATCC 24622</strain>
    </source>
</reference>